<reference evidence="6 7" key="1">
    <citation type="submission" date="2016-07" db="EMBL/GenBank/DDBJ databases">
        <title>Draft genome of the white-rot fungus Obba rivulosa 3A-2.</title>
        <authorList>
            <consortium name="DOE Joint Genome Institute"/>
            <person name="Miettinen O."/>
            <person name="Riley R."/>
            <person name="Acob R."/>
            <person name="Barry K."/>
            <person name="Cullen D."/>
            <person name="De Vries R."/>
            <person name="Hainaut M."/>
            <person name="Hatakka A."/>
            <person name="Henrissat B."/>
            <person name="Hilden K."/>
            <person name="Kuo R."/>
            <person name="Labutti K."/>
            <person name="Lipzen A."/>
            <person name="Makela M.R."/>
            <person name="Sandor L."/>
            <person name="Spatafora J.W."/>
            <person name="Grigoriev I.V."/>
            <person name="Hibbett D.S."/>
        </authorList>
    </citation>
    <scope>NUCLEOTIDE SEQUENCE [LARGE SCALE GENOMIC DNA]</scope>
    <source>
        <strain evidence="6 7">3A-2</strain>
    </source>
</reference>
<evidence type="ECO:0000313" key="7">
    <source>
        <dbReference type="Proteomes" id="UP000250043"/>
    </source>
</evidence>
<evidence type="ECO:0000313" key="6">
    <source>
        <dbReference type="EMBL" id="OCH88187.1"/>
    </source>
</evidence>
<dbReference type="EMBL" id="KV722459">
    <property type="protein sequence ID" value="OCH88187.1"/>
    <property type="molecule type" value="Genomic_DNA"/>
</dbReference>
<dbReference type="SUPFAM" id="SSF46946">
    <property type="entry name" value="S13-like H2TH domain"/>
    <property type="match status" value="1"/>
</dbReference>
<dbReference type="GO" id="GO:0015935">
    <property type="term" value="C:small ribosomal subunit"/>
    <property type="evidence" value="ECO:0007669"/>
    <property type="project" value="TreeGrafter"/>
</dbReference>
<dbReference type="GO" id="GO:0003723">
    <property type="term" value="F:RNA binding"/>
    <property type="evidence" value="ECO:0007669"/>
    <property type="project" value="InterPro"/>
</dbReference>
<dbReference type="InterPro" id="IPR001892">
    <property type="entry name" value="Ribosomal_uS13"/>
</dbReference>
<evidence type="ECO:0000256" key="2">
    <source>
        <dbReference type="ARBA" id="ARBA00022980"/>
    </source>
</evidence>
<evidence type="ECO:0000256" key="1">
    <source>
        <dbReference type="ARBA" id="ARBA00008080"/>
    </source>
</evidence>
<keyword evidence="3 4" id="KW-0687">Ribonucleoprotein</keyword>
<gene>
    <name evidence="6" type="ORF">OBBRIDRAFT_795458</name>
</gene>
<organism evidence="6 7">
    <name type="scientific">Obba rivulosa</name>
    <dbReference type="NCBI Taxonomy" id="1052685"/>
    <lineage>
        <taxon>Eukaryota</taxon>
        <taxon>Fungi</taxon>
        <taxon>Dikarya</taxon>
        <taxon>Basidiomycota</taxon>
        <taxon>Agaricomycotina</taxon>
        <taxon>Agaricomycetes</taxon>
        <taxon>Polyporales</taxon>
        <taxon>Gelatoporiaceae</taxon>
        <taxon>Obba</taxon>
    </lineage>
</organism>
<dbReference type="Gene3D" id="4.10.910.10">
    <property type="entry name" value="30s ribosomal protein s13, domain 2"/>
    <property type="match status" value="1"/>
</dbReference>
<dbReference type="AlphaFoldDB" id="A0A8E2AU50"/>
<dbReference type="GO" id="GO:0006412">
    <property type="term" value="P:translation"/>
    <property type="evidence" value="ECO:0007669"/>
    <property type="project" value="InterPro"/>
</dbReference>
<name>A0A8E2AU50_9APHY</name>
<feature type="compositionally biased region" description="Pro residues" evidence="5">
    <location>
        <begin position="78"/>
        <end position="97"/>
    </location>
</feature>
<keyword evidence="2 4" id="KW-0689">Ribosomal protein</keyword>
<dbReference type="Proteomes" id="UP000250043">
    <property type="component" value="Unassembled WGS sequence"/>
</dbReference>
<dbReference type="OrthoDB" id="525520at2759"/>
<dbReference type="PROSITE" id="PS50159">
    <property type="entry name" value="RIBOSOMAL_S13_2"/>
    <property type="match status" value="1"/>
</dbReference>
<feature type="region of interest" description="Disordered" evidence="5">
    <location>
        <begin position="67"/>
        <end position="98"/>
    </location>
</feature>
<dbReference type="GO" id="GO:0005739">
    <property type="term" value="C:mitochondrion"/>
    <property type="evidence" value="ECO:0007669"/>
    <property type="project" value="TreeGrafter"/>
</dbReference>
<dbReference type="GO" id="GO:0003735">
    <property type="term" value="F:structural constituent of ribosome"/>
    <property type="evidence" value="ECO:0007669"/>
    <property type="project" value="InterPro"/>
</dbReference>
<accession>A0A8E2AU50</accession>
<proteinExistence type="inferred from homology"/>
<protein>
    <submittedName>
        <fullName evidence="6">S13-like H2TH domain-containing protein</fullName>
    </submittedName>
</protein>
<comment type="similarity">
    <text evidence="1 4">Belongs to the universal ribosomal protein uS13 family.</text>
</comment>
<dbReference type="Gene3D" id="1.10.8.50">
    <property type="match status" value="1"/>
</dbReference>
<feature type="compositionally biased region" description="Low complexity" evidence="5">
    <location>
        <begin position="67"/>
        <end position="77"/>
    </location>
</feature>
<evidence type="ECO:0000256" key="5">
    <source>
        <dbReference type="SAM" id="MobiDB-lite"/>
    </source>
</evidence>
<keyword evidence="7" id="KW-1185">Reference proteome</keyword>
<dbReference type="InterPro" id="IPR010979">
    <property type="entry name" value="Ribosomal_uS13-like_H2TH"/>
</dbReference>
<dbReference type="PIRSF" id="PIRSF002134">
    <property type="entry name" value="Ribosomal_S13"/>
    <property type="match status" value="1"/>
</dbReference>
<evidence type="ECO:0000256" key="3">
    <source>
        <dbReference type="ARBA" id="ARBA00023274"/>
    </source>
</evidence>
<dbReference type="InterPro" id="IPR027437">
    <property type="entry name" value="Rbsml_uS13_C"/>
</dbReference>
<dbReference type="Pfam" id="PF00416">
    <property type="entry name" value="Ribosomal_S13"/>
    <property type="match status" value="2"/>
</dbReference>
<evidence type="ECO:0000256" key="4">
    <source>
        <dbReference type="RuleBase" id="RU003830"/>
    </source>
</evidence>
<dbReference type="PANTHER" id="PTHR10871">
    <property type="entry name" value="30S RIBOSOMAL PROTEIN S13/40S RIBOSOMAL PROTEIN S18"/>
    <property type="match status" value="1"/>
</dbReference>
<feature type="region of interest" description="Disordered" evidence="5">
    <location>
        <begin position="140"/>
        <end position="163"/>
    </location>
</feature>
<sequence>MVHVLGKVLPDSQLVSFALTHFKGIGASTARRLCARIQVHDRCKIRDLTPAQLTAITSFLSAPSAAAPAPVHALAPPDYAPPPLGAPLPPAPQPAPSPRAKDTLLNVKLEAELQREVRENILHQRMIGSYVGRRHAMSLPVRGQQTQTNSKTAKKLNRVERHV</sequence>
<dbReference type="PANTHER" id="PTHR10871:SF1">
    <property type="entry name" value="SMALL RIBOSOMAL SUBUNIT PROTEIN US13M"/>
    <property type="match status" value="1"/>
</dbReference>